<organism evidence="2 3">
    <name type="scientific">Cherax quadricarinatus</name>
    <name type="common">Australian red claw crayfish</name>
    <dbReference type="NCBI Taxonomy" id="27406"/>
    <lineage>
        <taxon>Eukaryota</taxon>
        <taxon>Metazoa</taxon>
        <taxon>Ecdysozoa</taxon>
        <taxon>Arthropoda</taxon>
        <taxon>Crustacea</taxon>
        <taxon>Multicrustacea</taxon>
        <taxon>Malacostraca</taxon>
        <taxon>Eumalacostraca</taxon>
        <taxon>Eucarida</taxon>
        <taxon>Decapoda</taxon>
        <taxon>Pleocyemata</taxon>
        <taxon>Astacidea</taxon>
        <taxon>Parastacoidea</taxon>
        <taxon>Parastacidae</taxon>
        <taxon>Cherax</taxon>
    </lineage>
</organism>
<dbReference type="SUPFAM" id="SSF52047">
    <property type="entry name" value="RNI-like"/>
    <property type="match status" value="1"/>
</dbReference>
<evidence type="ECO:0000313" key="2">
    <source>
        <dbReference type="EMBL" id="KAK8723676.1"/>
    </source>
</evidence>
<evidence type="ECO:0000313" key="3">
    <source>
        <dbReference type="Proteomes" id="UP001445076"/>
    </source>
</evidence>
<feature type="chain" id="PRO_5044717270" evidence="1">
    <location>
        <begin position="26"/>
        <end position="394"/>
    </location>
</feature>
<gene>
    <name evidence="2" type="ORF">OTU49_011489</name>
</gene>
<proteinExistence type="predicted"/>
<protein>
    <submittedName>
        <fullName evidence="2">Uncharacterized protein</fullName>
    </submittedName>
</protein>
<dbReference type="EMBL" id="JARKIK010000088">
    <property type="protein sequence ID" value="KAK8723674.1"/>
    <property type="molecule type" value="Genomic_DNA"/>
</dbReference>
<dbReference type="EMBL" id="JARKIK010000088">
    <property type="protein sequence ID" value="KAK8723672.1"/>
    <property type="molecule type" value="Genomic_DNA"/>
</dbReference>
<feature type="signal peptide" evidence="1">
    <location>
        <begin position="1"/>
        <end position="25"/>
    </location>
</feature>
<keyword evidence="1" id="KW-0732">Signal</keyword>
<dbReference type="AlphaFoldDB" id="A0AAW0W3D1"/>
<dbReference type="Proteomes" id="UP001445076">
    <property type="component" value="Unassembled WGS sequence"/>
</dbReference>
<comment type="caution">
    <text evidence="2">The sequence shown here is derived from an EMBL/GenBank/DDBJ whole genome shotgun (WGS) entry which is preliminary data.</text>
</comment>
<reference evidence="2" key="2">
    <citation type="submission" date="2024-01" db="EMBL/GenBank/DDBJ databases">
        <authorList>
            <person name="He J."/>
            <person name="Wang M."/>
            <person name="Zheng J."/>
            <person name="Liu Z."/>
        </authorList>
    </citation>
    <scope>NUCLEOTIDE SEQUENCE</scope>
    <source>
        <strain evidence="2">ZL_2023a</strain>
        <tissue evidence="2">Muscle</tissue>
    </source>
</reference>
<dbReference type="InterPro" id="IPR032675">
    <property type="entry name" value="LRR_dom_sf"/>
</dbReference>
<keyword evidence="3" id="KW-1185">Reference proteome</keyword>
<dbReference type="Gene3D" id="3.80.10.10">
    <property type="entry name" value="Ribonuclease Inhibitor"/>
    <property type="match status" value="1"/>
</dbReference>
<dbReference type="EMBL" id="JARKIK010000088">
    <property type="protein sequence ID" value="KAK8723676.1"/>
    <property type="molecule type" value="Genomic_DNA"/>
</dbReference>
<evidence type="ECO:0000256" key="1">
    <source>
        <dbReference type="SAM" id="SignalP"/>
    </source>
</evidence>
<accession>A0AAW0W3D1</accession>
<sequence>MNVLLALLPLCSELTVLKLGGNTTADVLCAARNCPITVLHISERLVWQPRVTEDDLIDIIIGSRNYNLAELLSNVQQGKSIHENPSWPQLSDFSSGYCKVQLSFLLLILVVFTKLHSLASNLIQLQDVLQAFHNLRRETPNMHKLSLKSSSLYSGGGFIDTLACVAPDLEKLNLVAIKNYVNTIIKDIQKLSIKFSFLRVLDIDLQFINLAEVPAETFTGIGWQLTTLNIHANNFHEVSQQDIALLLQSFPLLQDLALDFNRELRCEHSGAQKMPRFENVTVFKYKIFQPRLRSLPCILKMFPKLEKLTIIGRRFLDKQKILMETLTQLQELRILKVIRLFNLDKASLCELPRMTSDRRPWELYASPNIFEQEDIKKIQNCGWTYIPMTEYDLL</sequence>
<name>A0AAW0W3D1_CHEQU</name>
<reference evidence="2 3" key="1">
    <citation type="journal article" date="2024" name="BMC Genomics">
        <title>Genome assembly of redclaw crayfish (Cherax quadricarinatus) provides insights into its immune adaptation and hypoxia tolerance.</title>
        <authorList>
            <person name="Liu Z."/>
            <person name="Zheng J."/>
            <person name="Li H."/>
            <person name="Fang K."/>
            <person name="Wang S."/>
            <person name="He J."/>
            <person name="Zhou D."/>
            <person name="Weng S."/>
            <person name="Chi M."/>
            <person name="Gu Z."/>
            <person name="He J."/>
            <person name="Li F."/>
            <person name="Wang M."/>
        </authorList>
    </citation>
    <scope>NUCLEOTIDE SEQUENCE [LARGE SCALE GENOMIC DNA]</scope>
    <source>
        <strain evidence="2">ZL_2023a</strain>
    </source>
</reference>